<accession>A0ACB5S6T5</accession>
<dbReference type="Proteomes" id="UP001165186">
    <property type="component" value="Unassembled WGS sequence"/>
</dbReference>
<sequence length="348" mass="37084">MRASSLLLAGLSALHAYATNTTTPSNLTVALVRAPPANWPSPILNKNWTHHPFDLNATVAKATTLISRAAAAGAHLVVFPELWFPGYPKGIDAAWIASPAARAYIANSLVVGGPQWRALLAAAAASRVHVALAYSERGAAALHMGQALIAPNGTALVVRRKLRPSGIERGFWSDGEGEGLVVVETGGWGRWGMLECWEHFHPSMTFPMQAQLEDLHVASFPYMPGPADPAALSWESVEVNSAAARTYAVNSGAVTLFAAVGYSAVYDGTGVEVAAVAADVDFDEQPMLYASVNASAFRRQSYDVDGEQSWGVLQQVEAEFPAYIPRVKGEFTEKKTVLIADLLAGVEE</sequence>
<dbReference type="EMBL" id="BSXG01000049">
    <property type="protein sequence ID" value="GME28518.1"/>
    <property type="molecule type" value="Genomic_DNA"/>
</dbReference>
<organism evidence="1 2">
    <name type="scientific">Neofusicoccum parvum</name>
    <dbReference type="NCBI Taxonomy" id="310453"/>
    <lineage>
        <taxon>Eukaryota</taxon>
        <taxon>Fungi</taxon>
        <taxon>Dikarya</taxon>
        <taxon>Ascomycota</taxon>
        <taxon>Pezizomycotina</taxon>
        <taxon>Dothideomycetes</taxon>
        <taxon>Dothideomycetes incertae sedis</taxon>
        <taxon>Botryosphaeriales</taxon>
        <taxon>Botryosphaeriaceae</taxon>
        <taxon>Neofusicoccum</taxon>
    </lineage>
</organism>
<reference evidence="1" key="1">
    <citation type="submission" date="2024-09" db="EMBL/GenBank/DDBJ databases">
        <title>Draft Genome Sequences of Neofusicoccum parvum.</title>
        <authorList>
            <person name="Ashida A."/>
            <person name="Camagna M."/>
            <person name="Tanaka A."/>
            <person name="Takemoto D."/>
        </authorList>
    </citation>
    <scope>NUCLEOTIDE SEQUENCE</scope>
    <source>
        <strain evidence="1">PPO83</strain>
    </source>
</reference>
<evidence type="ECO:0000313" key="1">
    <source>
        <dbReference type="EMBL" id="GME28518.1"/>
    </source>
</evidence>
<proteinExistence type="predicted"/>
<name>A0ACB5S6T5_9PEZI</name>
<comment type="caution">
    <text evidence="1">The sequence shown here is derived from an EMBL/GenBank/DDBJ whole genome shotgun (WGS) entry which is preliminary data.</text>
</comment>
<gene>
    <name evidence="1" type="primary">g8406</name>
    <name evidence="1" type="ORF">NpPPO83_00008406</name>
</gene>
<protein>
    <submittedName>
        <fullName evidence="1">Aliphatic nitrilase</fullName>
    </submittedName>
</protein>
<keyword evidence="2" id="KW-1185">Reference proteome</keyword>
<evidence type="ECO:0000313" key="2">
    <source>
        <dbReference type="Proteomes" id="UP001165186"/>
    </source>
</evidence>